<sequence length="113" mass="13455">MSAHDWMLLGYLLFVTLNVVDLMVTKVILENGGKEWNFVARFFYKHMGIKGIAWLKVFVLAWFGIQYYFKVLDLYVIFYLNFMFAVVLYFMYRDAVQAGLKDKLNPARLFTRK</sequence>
<evidence type="ECO:0000256" key="1">
    <source>
        <dbReference type="SAM" id="Phobius"/>
    </source>
</evidence>
<feature type="transmembrane region" description="Helical" evidence="1">
    <location>
        <begin position="75"/>
        <end position="92"/>
    </location>
</feature>
<feature type="transmembrane region" description="Helical" evidence="1">
    <location>
        <begin position="6"/>
        <end position="29"/>
    </location>
</feature>
<dbReference type="EMBL" id="NEFY01000019">
    <property type="protein sequence ID" value="OZC34931.1"/>
    <property type="molecule type" value="Genomic_DNA"/>
</dbReference>
<accession>A0A7Z1IL05</accession>
<gene>
    <name evidence="3" type="ORF">B9Q17_00070</name>
</gene>
<dbReference type="Proteomes" id="UP000216984">
    <property type="component" value="Unassembled WGS sequence"/>
</dbReference>
<protein>
    <recommendedName>
        <fullName evidence="2">DUF5658 domain-containing protein</fullName>
    </recommendedName>
</protein>
<feature type="transmembrane region" description="Helical" evidence="1">
    <location>
        <begin position="49"/>
        <end position="69"/>
    </location>
</feature>
<dbReference type="RefSeq" id="WP_094625882.1">
    <property type="nucleotide sequence ID" value="NZ_NEFY01000019.1"/>
</dbReference>
<keyword evidence="4" id="KW-1185">Reference proteome</keyword>
<proteinExistence type="predicted"/>
<keyword evidence="1" id="KW-0472">Membrane</keyword>
<dbReference type="InterPro" id="IPR043717">
    <property type="entry name" value="DUF5658"/>
</dbReference>
<evidence type="ECO:0000313" key="3">
    <source>
        <dbReference type="EMBL" id="OZC34931.1"/>
    </source>
</evidence>
<evidence type="ECO:0000313" key="4">
    <source>
        <dbReference type="Proteomes" id="UP000216984"/>
    </source>
</evidence>
<comment type="caution">
    <text evidence="3">The sequence shown here is derived from an EMBL/GenBank/DDBJ whole genome shotgun (WGS) entry which is preliminary data.</text>
</comment>
<dbReference type="Pfam" id="PF18902">
    <property type="entry name" value="DUF5658"/>
    <property type="match status" value="1"/>
</dbReference>
<keyword evidence="1" id="KW-1133">Transmembrane helix</keyword>
<organism evidence="3 4">
    <name type="scientific">Marinobacter vinifirmus</name>
    <dbReference type="NCBI Taxonomy" id="355591"/>
    <lineage>
        <taxon>Bacteria</taxon>
        <taxon>Pseudomonadati</taxon>
        <taxon>Pseudomonadota</taxon>
        <taxon>Gammaproteobacteria</taxon>
        <taxon>Pseudomonadales</taxon>
        <taxon>Marinobacteraceae</taxon>
        <taxon>Marinobacter</taxon>
    </lineage>
</organism>
<feature type="domain" description="DUF5658" evidence="2">
    <location>
        <begin position="13"/>
        <end position="91"/>
    </location>
</feature>
<name>A0A7Z1IL05_9GAMM</name>
<evidence type="ECO:0000259" key="2">
    <source>
        <dbReference type="Pfam" id="PF18902"/>
    </source>
</evidence>
<keyword evidence="1" id="KW-0812">Transmembrane</keyword>
<dbReference type="AlphaFoldDB" id="A0A7Z1IL05"/>
<reference evidence="3 4" key="1">
    <citation type="submission" date="2017-06" db="EMBL/GenBank/DDBJ databases">
        <title>Draft genome sequence of the halophilic bacterium Marinobacter vinifirmus FB1.</title>
        <authorList>
            <person name="Stepanov V.G."/>
            <person name="Roberts D.J."/>
            <person name="Fox G.E."/>
        </authorList>
    </citation>
    <scope>NUCLEOTIDE SEQUENCE [LARGE SCALE GENOMIC DNA]</scope>
    <source>
        <strain evidence="3 4">FB1</strain>
    </source>
</reference>